<evidence type="ECO:0000313" key="3">
    <source>
        <dbReference type="EMBL" id="ACC42841.1"/>
    </source>
</evidence>
<sequence>MLPMRPIRNSADFRWLRTNARPALLAMWAAMSYGCWAAVTHYRSGVNVALHAGLTQAALSLSATLVLALTLERLFRWPANPRRGFWMAAVVNSMLTASWLVIGHLIAGTSNILVTIAPSLIVGIASNFAYSRILFVEARRKGTSRPRGDDPASKNFVEIST</sequence>
<gene>
    <name evidence="3" type="ordered locus">MMAR_4434</name>
</gene>
<name>B2HDF7_MYCMM</name>
<protein>
    <submittedName>
        <fullName evidence="3">Hypothetical membrane protein</fullName>
    </submittedName>
</protein>
<feature type="region of interest" description="Disordered" evidence="1">
    <location>
        <begin position="142"/>
        <end position="161"/>
    </location>
</feature>
<evidence type="ECO:0000313" key="4">
    <source>
        <dbReference type="Proteomes" id="UP000001190"/>
    </source>
</evidence>
<feature type="transmembrane region" description="Helical" evidence="2">
    <location>
        <begin position="84"/>
        <end position="106"/>
    </location>
</feature>
<dbReference type="HOGENOM" id="CLU_140986_0_0_11"/>
<organism evidence="3 4">
    <name type="scientific">Mycobacterium marinum (strain ATCC BAA-535 / M)</name>
    <dbReference type="NCBI Taxonomy" id="216594"/>
    <lineage>
        <taxon>Bacteria</taxon>
        <taxon>Bacillati</taxon>
        <taxon>Actinomycetota</taxon>
        <taxon>Actinomycetes</taxon>
        <taxon>Mycobacteriales</taxon>
        <taxon>Mycobacteriaceae</taxon>
        <taxon>Mycobacterium</taxon>
        <taxon>Mycobacterium ulcerans group</taxon>
    </lineage>
</organism>
<evidence type="ECO:0000256" key="2">
    <source>
        <dbReference type="SAM" id="Phobius"/>
    </source>
</evidence>
<keyword evidence="2" id="KW-0812">Transmembrane</keyword>
<reference evidence="3 4" key="1">
    <citation type="journal article" date="2008" name="Genome Res.">
        <title>Insights from the complete genome sequence of Mycobacterium marinum on the evolution of Mycobacterium tuberculosis.</title>
        <authorList>
            <person name="Stinear T.P."/>
            <person name="Seemann T."/>
            <person name="Harrison P.F."/>
            <person name="Jenkin G.A."/>
            <person name="Davies J.K."/>
            <person name="Johnson P.D."/>
            <person name="Abdellah Z."/>
            <person name="Arrowsmith C."/>
            <person name="Chillingworth T."/>
            <person name="Churcher C."/>
            <person name="Clarke K."/>
            <person name="Cronin A."/>
            <person name="Davis P."/>
            <person name="Goodhead I."/>
            <person name="Holroyd N."/>
            <person name="Jagels K."/>
            <person name="Lord A."/>
            <person name="Moule S."/>
            <person name="Mungall K."/>
            <person name="Norbertczak H."/>
            <person name="Quail M.A."/>
            <person name="Rabbinowitsch E."/>
            <person name="Walker D."/>
            <person name="White B."/>
            <person name="Whitehead S."/>
            <person name="Small P.L."/>
            <person name="Brosch R."/>
            <person name="Ramakrishnan L."/>
            <person name="Fischbach M.A."/>
            <person name="Parkhill J."/>
            <person name="Cole S.T."/>
        </authorList>
    </citation>
    <scope>NUCLEOTIDE SEQUENCE [LARGE SCALE GENOMIC DNA]</scope>
    <source>
        <strain evidence="4">ATCC BAA-535 / M</strain>
    </source>
</reference>
<dbReference type="EMBL" id="CP000854">
    <property type="protein sequence ID" value="ACC42841.1"/>
    <property type="molecule type" value="Genomic_DNA"/>
</dbReference>
<accession>B2HDF7</accession>
<dbReference type="eggNOG" id="ENOG5033D4X">
    <property type="taxonomic scope" value="Bacteria"/>
</dbReference>
<feature type="transmembrane region" description="Helical" evidence="2">
    <location>
        <begin position="112"/>
        <end position="135"/>
    </location>
</feature>
<feature type="transmembrane region" description="Helical" evidence="2">
    <location>
        <begin position="53"/>
        <end position="72"/>
    </location>
</feature>
<evidence type="ECO:0000256" key="1">
    <source>
        <dbReference type="SAM" id="MobiDB-lite"/>
    </source>
</evidence>
<keyword evidence="4" id="KW-1185">Reference proteome</keyword>
<keyword evidence="2" id="KW-1133">Transmembrane helix</keyword>
<dbReference type="AlphaFoldDB" id="B2HDF7"/>
<dbReference type="KEGG" id="mmi:MMAR_4434"/>
<proteinExistence type="predicted"/>
<dbReference type="PROSITE" id="PS51257">
    <property type="entry name" value="PROKAR_LIPOPROTEIN"/>
    <property type="match status" value="1"/>
</dbReference>
<dbReference type="Proteomes" id="UP000001190">
    <property type="component" value="Chromosome"/>
</dbReference>
<keyword evidence="2" id="KW-0472">Membrane</keyword>